<dbReference type="Proteomes" id="UP000309984">
    <property type="component" value="Unassembled WGS sequence"/>
</dbReference>
<evidence type="ECO:0000313" key="1">
    <source>
        <dbReference type="EMBL" id="TLH64035.1"/>
    </source>
</evidence>
<dbReference type="InterPro" id="IPR011009">
    <property type="entry name" value="Kinase-like_dom_sf"/>
</dbReference>
<name>A0A7I7ZWH2_9MYCO</name>
<dbReference type="InterPro" id="IPR002575">
    <property type="entry name" value="Aminoglycoside_PTrfase"/>
</dbReference>
<proteinExistence type="predicted"/>
<organism evidence="1 2">
    <name type="scientific">Mycolicibacterium phocaicum</name>
    <dbReference type="NCBI Taxonomy" id="319706"/>
    <lineage>
        <taxon>Bacteria</taxon>
        <taxon>Bacillati</taxon>
        <taxon>Actinomycetota</taxon>
        <taxon>Actinomycetes</taxon>
        <taxon>Mycobacteriales</taxon>
        <taxon>Mycobacteriaceae</taxon>
        <taxon>Mycolicibacterium</taxon>
    </lineage>
</organism>
<dbReference type="AlphaFoldDB" id="A0A7I7ZWH2"/>
<dbReference type="Pfam" id="PF01636">
    <property type="entry name" value="APH"/>
    <property type="match status" value="1"/>
</dbReference>
<dbReference type="EMBL" id="POTM01000051">
    <property type="protein sequence ID" value="TLH64035.1"/>
    <property type="molecule type" value="Genomic_DNA"/>
</dbReference>
<dbReference type="RefSeq" id="WP_138250296.1">
    <property type="nucleotide sequence ID" value="NZ_AP022616.1"/>
</dbReference>
<dbReference type="CDD" id="cd05154">
    <property type="entry name" value="ACAD10_11_N-like"/>
    <property type="match status" value="1"/>
</dbReference>
<sequence>MTGDTPVDLDPTRDVRGEDAFDTTAVAAWLRRHAPDVAGLSGEPEVRQFSGGVSNLTYLLRYPERDVILRRPPHGSKAKSAHDMRREYDVQRLLKPVYGYVPEMIAFCDDASVLGSEFYVMERLNGRILRRDLPDDLQLSPAHAGELSRAYVDRLVELHAIDVSAAGLEQFNRGPGYVARQVGGWSDRYRRARTGDADSFEPIMAWLHTHQPADRALCLIHNDFRLDNLVLDPQDALRVIGVLDWEMATIGDPLMDLGSALGYWIQADDDPAAAQFRQQPSNADGMLTRAGIVEYYLARTGLNVTEQQWRFYEIFGLFRIAVIAQQVYYRFARGETTNPAFEPLRQVVRALEERCHGLIGNSDI</sequence>
<accession>A0A7I7ZWH2</accession>
<dbReference type="PANTHER" id="PTHR47829">
    <property type="entry name" value="HYDROLASE, PUTATIVE (AFU_ORTHOLOGUE AFUA_1G12880)-RELATED"/>
    <property type="match status" value="1"/>
</dbReference>
<comment type="caution">
    <text evidence="1">The sequence shown here is derived from an EMBL/GenBank/DDBJ whole genome shotgun (WGS) entry which is preliminary data.</text>
</comment>
<dbReference type="InterPro" id="IPR052898">
    <property type="entry name" value="ACAD10-like"/>
</dbReference>
<gene>
    <name evidence="1" type="ORF">C1S79_20630</name>
</gene>
<dbReference type="PANTHER" id="PTHR47829:SF1">
    <property type="entry name" value="HAD FAMILY PHOSPHATASE"/>
    <property type="match status" value="1"/>
</dbReference>
<evidence type="ECO:0000313" key="2">
    <source>
        <dbReference type="Proteomes" id="UP000309984"/>
    </source>
</evidence>
<reference evidence="1 2" key="1">
    <citation type="submission" date="2018-01" db="EMBL/GenBank/DDBJ databases">
        <title>Comparative genomics of Mycobacterium mucogenicum and Mycobacterium neoaurum clade members emphasizing tRNA and non-coding RNA.</title>
        <authorList>
            <person name="Behra P.R.K."/>
            <person name="Pettersson B.M.F."/>
            <person name="Das S."/>
            <person name="Dasgupta S."/>
            <person name="Kirsebom L.A."/>
        </authorList>
    </citation>
    <scope>NUCLEOTIDE SEQUENCE [LARGE SCALE GENOMIC DNA]</scope>
    <source>
        <strain evidence="1 2">DSM 45104</strain>
    </source>
</reference>
<protein>
    <submittedName>
        <fullName evidence="1">Phosphotransferase family protein</fullName>
    </submittedName>
</protein>
<dbReference type="Gene3D" id="3.30.200.20">
    <property type="entry name" value="Phosphorylase Kinase, domain 1"/>
    <property type="match status" value="1"/>
</dbReference>
<dbReference type="Gene3D" id="3.90.1200.10">
    <property type="match status" value="1"/>
</dbReference>
<dbReference type="SUPFAM" id="SSF56112">
    <property type="entry name" value="Protein kinase-like (PK-like)"/>
    <property type="match status" value="1"/>
</dbReference>
<keyword evidence="2" id="KW-1185">Reference proteome</keyword>
<dbReference type="InterPro" id="IPR041726">
    <property type="entry name" value="ACAD10_11_N"/>
</dbReference>